<evidence type="ECO:0000313" key="1">
    <source>
        <dbReference type="EMBL" id="VBB41950.1"/>
    </source>
</evidence>
<name>A0A653A1P0_UNCDX</name>
<dbReference type="Gene3D" id="3.10.20.30">
    <property type="match status" value="1"/>
</dbReference>
<organism evidence="1">
    <name type="scientific">Uncultured Desulfatiglans sp</name>
    <dbReference type="NCBI Taxonomy" id="1748965"/>
    <lineage>
        <taxon>Bacteria</taxon>
        <taxon>Pseudomonadati</taxon>
        <taxon>Thermodesulfobacteriota</taxon>
        <taxon>Desulfobacteria</taxon>
        <taxon>Desulfatiglandales</taxon>
        <taxon>Desulfatiglandaceae</taxon>
        <taxon>Desulfatiglans</taxon>
        <taxon>environmental samples</taxon>
    </lineage>
</organism>
<reference evidence="1" key="1">
    <citation type="submission" date="2018-07" db="EMBL/GenBank/DDBJ databases">
        <authorList>
            <consortium name="Genoscope - CEA"/>
            <person name="William W."/>
        </authorList>
    </citation>
    <scope>NUCLEOTIDE SEQUENCE</scope>
    <source>
        <strain evidence="1">IK1</strain>
    </source>
</reference>
<dbReference type="InterPro" id="IPR016155">
    <property type="entry name" value="Mopterin_synth/thiamin_S_b"/>
</dbReference>
<gene>
    <name evidence="1" type="ORF">TRIP_B200090</name>
</gene>
<dbReference type="SUPFAM" id="SSF54285">
    <property type="entry name" value="MoaD/ThiS"/>
    <property type="match status" value="1"/>
</dbReference>
<dbReference type="InterPro" id="IPR012675">
    <property type="entry name" value="Beta-grasp_dom_sf"/>
</dbReference>
<dbReference type="EMBL" id="UPXX01000013">
    <property type="protein sequence ID" value="VBB41950.1"/>
    <property type="molecule type" value="Genomic_DNA"/>
</dbReference>
<accession>A0A653A1P0</accession>
<protein>
    <recommendedName>
        <fullName evidence="2">ThiS family protein</fullName>
    </recommendedName>
</protein>
<sequence>MIKVKIKSFYAVGSTEKLQAALGGGDELVLDVAPGSTIADLLQSIPGIGDPEEFEDMMLHVFIDGRVHGFDHVIQPGEVLDIHIPVSGG</sequence>
<dbReference type="AlphaFoldDB" id="A0A653A1P0"/>
<proteinExistence type="predicted"/>
<evidence type="ECO:0008006" key="2">
    <source>
        <dbReference type="Google" id="ProtNLM"/>
    </source>
</evidence>